<name>A0ABU2C2D4_9BURK</name>
<dbReference type="InterPro" id="IPR021109">
    <property type="entry name" value="Peptidase_aspartic_dom_sf"/>
</dbReference>
<dbReference type="RefSeq" id="WP_310369751.1">
    <property type="nucleotide sequence ID" value="NZ_JAVDXT010000001.1"/>
</dbReference>
<evidence type="ECO:0000256" key="1">
    <source>
        <dbReference type="SAM" id="SignalP"/>
    </source>
</evidence>
<proteinExistence type="predicted"/>
<dbReference type="SUPFAM" id="SSF50630">
    <property type="entry name" value="Acid proteases"/>
    <property type="match status" value="1"/>
</dbReference>
<dbReference type="NCBIfam" id="TIGR02281">
    <property type="entry name" value="clan_AA_DTGA"/>
    <property type="match status" value="1"/>
</dbReference>
<keyword evidence="2" id="KW-0378">Hydrolase</keyword>
<keyword evidence="2" id="KW-0645">Protease</keyword>
<accession>A0ABU2C2D4</accession>
<dbReference type="GO" id="GO:0008233">
    <property type="term" value="F:peptidase activity"/>
    <property type="evidence" value="ECO:0007669"/>
    <property type="project" value="UniProtKB-KW"/>
</dbReference>
<dbReference type="GO" id="GO:0006508">
    <property type="term" value="P:proteolysis"/>
    <property type="evidence" value="ECO:0007669"/>
    <property type="project" value="UniProtKB-KW"/>
</dbReference>
<feature type="signal peptide" evidence="1">
    <location>
        <begin position="1"/>
        <end position="24"/>
    </location>
</feature>
<dbReference type="EMBL" id="JAVDXT010000001">
    <property type="protein sequence ID" value="MDR7375489.1"/>
    <property type="molecule type" value="Genomic_DNA"/>
</dbReference>
<evidence type="ECO:0000313" key="3">
    <source>
        <dbReference type="Proteomes" id="UP001180487"/>
    </source>
</evidence>
<feature type="chain" id="PRO_5046510717" evidence="1">
    <location>
        <begin position="25"/>
        <end position="215"/>
    </location>
</feature>
<dbReference type="CDD" id="cd05483">
    <property type="entry name" value="retropepsin_like_bacteria"/>
    <property type="match status" value="1"/>
</dbReference>
<dbReference type="InterPro" id="IPR011969">
    <property type="entry name" value="Clan_AA_Asp_peptidase_C"/>
</dbReference>
<keyword evidence="3" id="KW-1185">Reference proteome</keyword>
<sequence>MGRPAPLRLAVLCAALAMGAAVQAQSVALSGMMGGKALLLVDGKPPKSVAPGETHLGVKVISVAADEALVEINGKRATLRLGESPVSVKGKSSGNKIVLVADSQGHFIGPGRINGQSMQFVVDTGATVVSLGMNDADRMGINYKNGEPVRMSTANGNSNGWRIRLSSVRIGDVELSGVEAVVTPSSMPYVLLGNSFLTQFQMTRINDQMVLERRY</sequence>
<organism evidence="2 3">
    <name type="scientific">Rhodoferax ferrireducens</name>
    <dbReference type="NCBI Taxonomy" id="192843"/>
    <lineage>
        <taxon>Bacteria</taxon>
        <taxon>Pseudomonadati</taxon>
        <taxon>Pseudomonadota</taxon>
        <taxon>Betaproteobacteria</taxon>
        <taxon>Burkholderiales</taxon>
        <taxon>Comamonadaceae</taxon>
        <taxon>Rhodoferax</taxon>
    </lineage>
</organism>
<keyword evidence="1" id="KW-0732">Signal</keyword>
<comment type="caution">
    <text evidence="2">The sequence shown here is derived from an EMBL/GenBank/DDBJ whole genome shotgun (WGS) entry which is preliminary data.</text>
</comment>
<reference evidence="2 3" key="1">
    <citation type="submission" date="2023-07" db="EMBL/GenBank/DDBJ databases">
        <title>Sorghum-associated microbial communities from plants grown in Nebraska, USA.</title>
        <authorList>
            <person name="Schachtman D."/>
        </authorList>
    </citation>
    <scope>NUCLEOTIDE SEQUENCE [LARGE SCALE GENOMIC DNA]</scope>
    <source>
        <strain evidence="2 3">BE313</strain>
    </source>
</reference>
<evidence type="ECO:0000313" key="2">
    <source>
        <dbReference type="EMBL" id="MDR7375489.1"/>
    </source>
</evidence>
<dbReference type="InterPro" id="IPR034122">
    <property type="entry name" value="Retropepsin-like_bacterial"/>
</dbReference>
<protein>
    <submittedName>
        <fullName evidence="2">Aspartyl protease family protein</fullName>
    </submittedName>
</protein>
<dbReference type="Gene3D" id="2.40.70.10">
    <property type="entry name" value="Acid Proteases"/>
    <property type="match status" value="1"/>
</dbReference>
<dbReference type="Proteomes" id="UP001180487">
    <property type="component" value="Unassembled WGS sequence"/>
</dbReference>
<gene>
    <name evidence="2" type="ORF">J2X19_000147</name>
</gene>
<dbReference type="Pfam" id="PF13975">
    <property type="entry name" value="gag-asp_proteas"/>
    <property type="match status" value="1"/>
</dbReference>